<keyword evidence="6 10" id="KW-0812">Transmembrane</keyword>
<keyword evidence="9 10" id="KW-0472">Membrane</keyword>
<proteinExistence type="inferred from homology"/>
<evidence type="ECO:0000256" key="9">
    <source>
        <dbReference type="ARBA" id="ARBA00023136"/>
    </source>
</evidence>
<keyword evidence="5" id="KW-1003">Cell membrane</keyword>
<evidence type="ECO:0000256" key="6">
    <source>
        <dbReference type="ARBA" id="ARBA00022692"/>
    </source>
</evidence>
<evidence type="ECO:0000256" key="4">
    <source>
        <dbReference type="ARBA" id="ARBA00022427"/>
    </source>
</evidence>
<accession>E4Z1T5</accession>
<evidence type="ECO:0000256" key="10">
    <source>
        <dbReference type="SAM" id="Phobius"/>
    </source>
</evidence>
<keyword evidence="7" id="KW-0965">Cell junction</keyword>
<evidence type="ECO:0000256" key="8">
    <source>
        <dbReference type="ARBA" id="ARBA00022989"/>
    </source>
</evidence>
<gene>
    <name evidence="11" type="ORF">GSOID_T00023749001</name>
</gene>
<evidence type="ECO:0000313" key="11">
    <source>
        <dbReference type="EMBL" id="CBY41663.1"/>
    </source>
</evidence>
<evidence type="ECO:0008006" key="12">
    <source>
        <dbReference type="Google" id="ProtNLM"/>
    </source>
</evidence>
<organism evidence="11">
    <name type="scientific">Oikopleura dioica</name>
    <name type="common">Tunicate</name>
    <dbReference type="NCBI Taxonomy" id="34765"/>
    <lineage>
        <taxon>Eukaryota</taxon>
        <taxon>Metazoa</taxon>
        <taxon>Chordata</taxon>
        <taxon>Tunicata</taxon>
        <taxon>Appendicularia</taxon>
        <taxon>Copelata</taxon>
        <taxon>Oikopleuridae</taxon>
        <taxon>Oikopleura</taxon>
    </lineage>
</organism>
<dbReference type="GO" id="GO:0005923">
    <property type="term" value="C:bicellular tight junction"/>
    <property type="evidence" value="ECO:0007669"/>
    <property type="project" value="UniProtKB-SubCell"/>
</dbReference>
<evidence type="ECO:0000256" key="7">
    <source>
        <dbReference type="ARBA" id="ARBA00022949"/>
    </source>
</evidence>
<feature type="transmembrane region" description="Helical" evidence="10">
    <location>
        <begin position="186"/>
        <end position="204"/>
    </location>
</feature>
<feature type="transmembrane region" description="Helical" evidence="10">
    <location>
        <begin position="137"/>
        <end position="157"/>
    </location>
</feature>
<dbReference type="Gene3D" id="1.20.140.150">
    <property type="match status" value="1"/>
</dbReference>
<dbReference type="GO" id="GO:0005886">
    <property type="term" value="C:plasma membrane"/>
    <property type="evidence" value="ECO:0007669"/>
    <property type="project" value="UniProtKB-SubCell"/>
</dbReference>
<sequence length="278" mass="31684">MVLTEEDDYESIYSYSSFQVILWGFTCFYMTSTLVICIWPLWGLMNAGASASTLGPVFGFKGLFVECIQYMSGQYQCDNYLYPVFEQPWPLVFVRTFGVLAMLLACIGTGLCLLGLDCIRVAESDEQNKKKLQRGGVAMLLISGMCMTSICIFYAIVVKREFKWFQNVPEMTVSGDFLKYEYGGCVYAGFILSLLCYILVYFWIQAYFAKKDSNLSMDYSEMDDSSGSEILSQEDKEILRNFKAQKSYPDSRQTRSVVRTMSGFGNDAQAEVNSYKEW</sequence>
<reference evidence="11" key="1">
    <citation type="journal article" date="2010" name="Science">
        <title>Plasticity of animal genome architecture unmasked by rapid evolution of a pelagic tunicate.</title>
        <authorList>
            <person name="Denoeud F."/>
            <person name="Henriet S."/>
            <person name="Mungpakdee S."/>
            <person name="Aury J.M."/>
            <person name="Da Silva C."/>
            <person name="Brinkmann H."/>
            <person name="Mikhaleva J."/>
            <person name="Olsen L.C."/>
            <person name="Jubin C."/>
            <person name="Canestro C."/>
            <person name="Bouquet J.M."/>
            <person name="Danks G."/>
            <person name="Poulain J."/>
            <person name="Campsteijn C."/>
            <person name="Adamski M."/>
            <person name="Cross I."/>
            <person name="Yadetie F."/>
            <person name="Muffato M."/>
            <person name="Louis A."/>
            <person name="Butcher S."/>
            <person name="Tsagkogeorga G."/>
            <person name="Konrad A."/>
            <person name="Singh S."/>
            <person name="Jensen M.F."/>
            <person name="Cong E.H."/>
            <person name="Eikeseth-Otteraa H."/>
            <person name="Noel B."/>
            <person name="Anthouard V."/>
            <person name="Porcel B.M."/>
            <person name="Kachouri-Lafond R."/>
            <person name="Nishino A."/>
            <person name="Ugolini M."/>
            <person name="Chourrout P."/>
            <person name="Nishida H."/>
            <person name="Aasland R."/>
            <person name="Huzurbazar S."/>
            <person name="Westhof E."/>
            <person name="Delsuc F."/>
            <person name="Lehrach H."/>
            <person name="Reinhardt R."/>
            <person name="Weissenbach J."/>
            <person name="Roy S.W."/>
            <person name="Artiguenave F."/>
            <person name="Postlethwait J.H."/>
            <person name="Manak J.R."/>
            <person name="Thompson E.M."/>
            <person name="Jaillon O."/>
            <person name="Du Pasquier L."/>
            <person name="Boudinot P."/>
            <person name="Liberles D.A."/>
            <person name="Volff J.N."/>
            <person name="Philippe H."/>
            <person name="Lenhard B."/>
            <person name="Roest Crollius H."/>
            <person name="Wincker P."/>
            <person name="Chourrout D."/>
        </authorList>
    </citation>
    <scope>NUCLEOTIDE SEQUENCE [LARGE SCALE GENOMIC DNA]</scope>
</reference>
<protein>
    <recommendedName>
        <fullName evidence="12">Claudin</fullName>
    </recommendedName>
</protein>
<dbReference type="Pfam" id="PF00822">
    <property type="entry name" value="PMP22_Claudin"/>
    <property type="match status" value="1"/>
</dbReference>
<dbReference type="PANTHER" id="PTHR12002">
    <property type="entry name" value="CLAUDIN"/>
    <property type="match status" value="1"/>
</dbReference>
<evidence type="ECO:0000256" key="3">
    <source>
        <dbReference type="ARBA" id="ARBA00008295"/>
    </source>
</evidence>
<keyword evidence="4" id="KW-0796">Tight junction</keyword>
<dbReference type="InterPro" id="IPR004031">
    <property type="entry name" value="PMP22/EMP/MP20/Claudin"/>
</dbReference>
<comment type="similarity">
    <text evidence="3">Belongs to the claudin family.</text>
</comment>
<feature type="transmembrane region" description="Helical" evidence="10">
    <location>
        <begin position="92"/>
        <end position="116"/>
    </location>
</feature>
<evidence type="ECO:0000256" key="2">
    <source>
        <dbReference type="ARBA" id="ARBA00004651"/>
    </source>
</evidence>
<dbReference type="GO" id="GO:0005198">
    <property type="term" value="F:structural molecule activity"/>
    <property type="evidence" value="ECO:0007669"/>
    <property type="project" value="InterPro"/>
</dbReference>
<dbReference type="InterPro" id="IPR006187">
    <property type="entry name" value="Claudin"/>
</dbReference>
<dbReference type="EMBL" id="FN656563">
    <property type="protein sequence ID" value="CBY41663.1"/>
    <property type="molecule type" value="Genomic_DNA"/>
</dbReference>
<evidence type="ECO:0000256" key="5">
    <source>
        <dbReference type="ARBA" id="ARBA00022475"/>
    </source>
</evidence>
<comment type="subcellular location">
    <subcellularLocation>
        <location evidence="1">Cell junction</location>
        <location evidence="1">Tight junction</location>
    </subcellularLocation>
    <subcellularLocation>
        <location evidence="2">Cell membrane</location>
        <topology evidence="2">Multi-pass membrane protein</topology>
    </subcellularLocation>
</comment>
<feature type="transmembrane region" description="Helical" evidence="10">
    <location>
        <begin position="20"/>
        <end position="42"/>
    </location>
</feature>
<name>E4Z1T5_OIKDI</name>
<keyword evidence="8 10" id="KW-1133">Transmembrane helix</keyword>
<dbReference type="Proteomes" id="UP000011014">
    <property type="component" value="Unassembled WGS sequence"/>
</dbReference>
<dbReference type="AlphaFoldDB" id="E4Z1T5"/>
<evidence type="ECO:0000256" key="1">
    <source>
        <dbReference type="ARBA" id="ARBA00004435"/>
    </source>
</evidence>